<evidence type="ECO:0000313" key="1">
    <source>
        <dbReference type="EMBL" id="KAH3738643.1"/>
    </source>
</evidence>
<dbReference type="Proteomes" id="UP000828390">
    <property type="component" value="Unassembled WGS sequence"/>
</dbReference>
<name>A0A9D4D438_DREPO</name>
<reference evidence="1" key="2">
    <citation type="submission" date="2020-11" db="EMBL/GenBank/DDBJ databases">
        <authorList>
            <person name="McCartney M.A."/>
            <person name="Auch B."/>
            <person name="Kono T."/>
            <person name="Mallez S."/>
            <person name="Becker A."/>
            <person name="Gohl D.M."/>
            <person name="Silverstein K.A.T."/>
            <person name="Koren S."/>
            <person name="Bechman K.B."/>
            <person name="Herman A."/>
            <person name="Abrahante J.E."/>
            <person name="Garbe J."/>
        </authorList>
    </citation>
    <scope>NUCLEOTIDE SEQUENCE</scope>
    <source>
        <strain evidence="1">Duluth1</strain>
        <tissue evidence="1">Whole animal</tissue>
    </source>
</reference>
<proteinExistence type="predicted"/>
<comment type="caution">
    <text evidence="1">The sequence shown here is derived from an EMBL/GenBank/DDBJ whole genome shotgun (WGS) entry which is preliminary data.</text>
</comment>
<reference evidence="1" key="1">
    <citation type="journal article" date="2019" name="bioRxiv">
        <title>The Genome of the Zebra Mussel, Dreissena polymorpha: A Resource for Invasive Species Research.</title>
        <authorList>
            <person name="McCartney M.A."/>
            <person name="Auch B."/>
            <person name="Kono T."/>
            <person name="Mallez S."/>
            <person name="Zhang Y."/>
            <person name="Obille A."/>
            <person name="Becker A."/>
            <person name="Abrahante J.E."/>
            <person name="Garbe J."/>
            <person name="Badalamenti J.P."/>
            <person name="Herman A."/>
            <person name="Mangelson H."/>
            <person name="Liachko I."/>
            <person name="Sullivan S."/>
            <person name="Sone E.D."/>
            <person name="Koren S."/>
            <person name="Silverstein K.A.T."/>
            <person name="Beckman K.B."/>
            <person name="Gohl D.M."/>
        </authorList>
    </citation>
    <scope>NUCLEOTIDE SEQUENCE</scope>
    <source>
        <strain evidence="1">Duluth1</strain>
        <tissue evidence="1">Whole animal</tissue>
    </source>
</reference>
<dbReference type="EMBL" id="JAIWYP010000011">
    <property type="protein sequence ID" value="KAH3738643.1"/>
    <property type="molecule type" value="Genomic_DNA"/>
</dbReference>
<dbReference type="AlphaFoldDB" id="A0A9D4D438"/>
<protein>
    <submittedName>
        <fullName evidence="1">Uncharacterized protein</fullName>
    </submittedName>
</protein>
<sequence length="97" mass="11214">MGLQPMEIEVFWSWGVKRTGESRHHRQTTTDVRKKFQSCPFRSTALLAFPHSSWMTCTGHSSMLNPVKTCHRPYFNTRSKAVLKSMSSRWCCSVSQC</sequence>
<organism evidence="1 2">
    <name type="scientific">Dreissena polymorpha</name>
    <name type="common">Zebra mussel</name>
    <name type="synonym">Mytilus polymorpha</name>
    <dbReference type="NCBI Taxonomy" id="45954"/>
    <lineage>
        <taxon>Eukaryota</taxon>
        <taxon>Metazoa</taxon>
        <taxon>Spiralia</taxon>
        <taxon>Lophotrochozoa</taxon>
        <taxon>Mollusca</taxon>
        <taxon>Bivalvia</taxon>
        <taxon>Autobranchia</taxon>
        <taxon>Heteroconchia</taxon>
        <taxon>Euheterodonta</taxon>
        <taxon>Imparidentia</taxon>
        <taxon>Neoheterodontei</taxon>
        <taxon>Myida</taxon>
        <taxon>Dreissenoidea</taxon>
        <taxon>Dreissenidae</taxon>
        <taxon>Dreissena</taxon>
    </lineage>
</organism>
<keyword evidence="2" id="KW-1185">Reference proteome</keyword>
<evidence type="ECO:0000313" key="2">
    <source>
        <dbReference type="Proteomes" id="UP000828390"/>
    </source>
</evidence>
<gene>
    <name evidence="1" type="ORF">DPMN_045282</name>
</gene>
<accession>A0A9D4D438</accession>